<feature type="compositionally biased region" description="Polar residues" evidence="3">
    <location>
        <begin position="2263"/>
        <end position="2272"/>
    </location>
</feature>
<feature type="compositionally biased region" description="Basic and acidic residues" evidence="3">
    <location>
        <begin position="631"/>
        <end position="657"/>
    </location>
</feature>
<keyword evidence="4" id="KW-0472">Membrane</keyword>
<evidence type="ECO:0000313" key="6">
    <source>
        <dbReference type="EMBL" id="KAJ4965361.1"/>
    </source>
</evidence>
<dbReference type="InterPro" id="IPR002068">
    <property type="entry name" value="A-crystallin/Hsp20_dom"/>
</dbReference>
<feature type="compositionally biased region" description="Basic and acidic residues" evidence="3">
    <location>
        <begin position="2468"/>
        <end position="2485"/>
    </location>
</feature>
<feature type="compositionally biased region" description="Basic and acidic residues" evidence="3">
    <location>
        <begin position="406"/>
        <end position="415"/>
    </location>
</feature>
<gene>
    <name evidence="6" type="ORF">NE237_017210</name>
</gene>
<evidence type="ECO:0000313" key="7">
    <source>
        <dbReference type="Proteomes" id="UP001141806"/>
    </source>
</evidence>
<feature type="compositionally biased region" description="Basic and acidic residues" evidence="3">
    <location>
        <begin position="2103"/>
        <end position="2132"/>
    </location>
</feature>
<feature type="region of interest" description="Disordered" evidence="3">
    <location>
        <begin position="608"/>
        <end position="806"/>
    </location>
</feature>
<feature type="compositionally biased region" description="Basic and acidic residues" evidence="3">
    <location>
        <begin position="702"/>
        <end position="731"/>
    </location>
</feature>
<dbReference type="CDD" id="cd06464">
    <property type="entry name" value="ACD_sHsps-like"/>
    <property type="match status" value="1"/>
</dbReference>
<feature type="compositionally biased region" description="Basic and acidic residues" evidence="3">
    <location>
        <begin position="611"/>
        <end position="624"/>
    </location>
</feature>
<organism evidence="6 7">
    <name type="scientific">Protea cynaroides</name>
    <dbReference type="NCBI Taxonomy" id="273540"/>
    <lineage>
        <taxon>Eukaryota</taxon>
        <taxon>Viridiplantae</taxon>
        <taxon>Streptophyta</taxon>
        <taxon>Embryophyta</taxon>
        <taxon>Tracheophyta</taxon>
        <taxon>Spermatophyta</taxon>
        <taxon>Magnoliopsida</taxon>
        <taxon>Proteales</taxon>
        <taxon>Proteaceae</taxon>
        <taxon>Protea</taxon>
    </lineage>
</organism>
<evidence type="ECO:0000256" key="4">
    <source>
        <dbReference type="SAM" id="Phobius"/>
    </source>
</evidence>
<keyword evidence="4" id="KW-1133">Transmembrane helix</keyword>
<feature type="compositionally biased region" description="Basic and acidic residues" evidence="3">
    <location>
        <begin position="2368"/>
        <end position="2389"/>
    </location>
</feature>
<feature type="compositionally biased region" description="Basic and acidic residues" evidence="3">
    <location>
        <begin position="1527"/>
        <end position="1536"/>
    </location>
</feature>
<dbReference type="Gene3D" id="2.60.40.790">
    <property type="match status" value="1"/>
</dbReference>
<feature type="region of interest" description="Disordered" evidence="3">
    <location>
        <begin position="2051"/>
        <end position="2274"/>
    </location>
</feature>
<feature type="compositionally biased region" description="Basic and acidic residues" evidence="3">
    <location>
        <begin position="549"/>
        <end position="562"/>
    </location>
</feature>
<feature type="region of interest" description="Disordered" evidence="3">
    <location>
        <begin position="1279"/>
        <end position="1650"/>
    </location>
</feature>
<feature type="compositionally biased region" description="Basic and acidic residues" evidence="3">
    <location>
        <begin position="1884"/>
        <end position="1898"/>
    </location>
</feature>
<feature type="compositionally biased region" description="Basic and acidic residues" evidence="3">
    <location>
        <begin position="1927"/>
        <end position="1939"/>
    </location>
</feature>
<evidence type="ECO:0000256" key="2">
    <source>
        <dbReference type="RuleBase" id="RU003616"/>
    </source>
</evidence>
<feature type="compositionally biased region" description="Basic and acidic residues" evidence="3">
    <location>
        <begin position="2576"/>
        <end position="2600"/>
    </location>
</feature>
<feature type="compositionally biased region" description="Basic and acidic residues" evidence="3">
    <location>
        <begin position="1114"/>
        <end position="1127"/>
    </location>
</feature>
<feature type="compositionally biased region" description="Basic and acidic residues" evidence="3">
    <location>
        <begin position="885"/>
        <end position="901"/>
    </location>
</feature>
<feature type="region of interest" description="Disordered" evidence="3">
    <location>
        <begin position="1244"/>
        <end position="1263"/>
    </location>
</feature>
<feature type="region of interest" description="Disordered" evidence="3">
    <location>
        <begin position="825"/>
        <end position="901"/>
    </location>
</feature>
<feature type="compositionally biased region" description="Basic and acidic residues" evidence="3">
    <location>
        <begin position="778"/>
        <end position="791"/>
    </location>
</feature>
<feature type="region of interest" description="Disordered" evidence="3">
    <location>
        <begin position="1883"/>
        <end position="2038"/>
    </location>
</feature>
<feature type="compositionally biased region" description="Basic and acidic residues" evidence="3">
    <location>
        <begin position="2201"/>
        <end position="2225"/>
    </location>
</feature>
<feature type="compositionally biased region" description="Basic and acidic residues" evidence="3">
    <location>
        <begin position="261"/>
        <end position="275"/>
    </location>
</feature>
<accession>A0A9Q0K7M5</accession>
<feature type="compositionally biased region" description="Basic and acidic residues" evidence="3">
    <location>
        <begin position="1281"/>
        <end position="1296"/>
    </location>
</feature>
<name>A0A9Q0K7M5_9MAGN</name>
<feature type="compositionally biased region" description="Basic and acidic residues" evidence="3">
    <location>
        <begin position="1855"/>
        <end position="1866"/>
    </location>
</feature>
<feature type="compositionally biased region" description="Basic and acidic residues" evidence="3">
    <location>
        <begin position="2052"/>
        <end position="2063"/>
    </location>
</feature>
<evidence type="ECO:0000256" key="3">
    <source>
        <dbReference type="SAM" id="MobiDB-lite"/>
    </source>
</evidence>
<feature type="compositionally biased region" description="Acidic residues" evidence="3">
    <location>
        <begin position="1353"/>
        <end position="1372"/>
    </location>
</feature>
<feature type="compositionally biased region" description="Basic and acidic residues" evidence="3">
    <location>
        <begin position="2006"/>
        <end position="2026"/>
    </location>
</feature>
<feature type="compositionally biased region" description="Basic and acidic residues" evidence="3">
    <location>
        <begin position="1450"/>
        <end position="1463"/>
    </location>
</feature>
<feature type="compositionally biased region" description="Basic and acidic residues" evidence="3">
    <location>
        <begin position="1470"/>
        <end position="1501"/>
    </location>
</feature>
<feature type="compositionally biased region" description="Basic and acidic residues" evidence="3">
    <location>
        <begin position="516"/>
        <end position="528"/>
    </location>
</feature>
<feature type="compositionally biased region" description="Basic and acidic residues" evidence="3">
    <location>
        <begin position="1555"/>
        <end position="1574"/>
    </location>
</feature>
<feature type="compositionally biased region" description="Basic and acidic residues" evidence="3">
    <location>
        <begin position="1387"/>
        <end position="1405"/>
    </location>
</feature>
<dbReference type="PROSITE" id="PS01031">
    <property type="entry name" value="SHSP"/>
    <property type="match status" value="1"/>
</dbReference>
<feature type="region of interest" description="Disordered" evidence="3">
    <location>
        <begin position="1160"/>
        <end position="1236"/>
    </location>
</feature>
<evidence type="ECO:0000256" key="1">
    <source>
        <dbReference type="PROSITE-ProRule" id="PRU00285"/>
    </source>
</evidence>
<feature type="compositionally biased region" description="Basic and acidic residues" evidence="3">
    <location>
        <begin position="967"/>
        <end position="993"/>
    </location>
</feature>
<feature type="compositionally biased region" description="Basic and acidic residues" evidence="3">
    <location>
        <begin position="1221"/>
        <end position="1236"/>
    </location>
</feature>
<feature type="compositionally biased region" description="Basic and acidic residues" evidence="3">
    <location>
        <begin position="1971"/>
        <end position="1982"/>
    </location>
</feature>
<keyword evidence="4" id="KW-0812">Transmembrane</keyword>
<comment type="similarity">
    <text evidence="1 2">Belongs to the small heat shock protein (HSP20) family.</text>
</comment>
<proteinExistence type="inferred from homology"/>
<feature type="region of interest" description="Disordered" evidence="3">
    <location>
        <begin position="398"/>
        <end position="562"/>
    </location>
</feature>
<feature type="transmembrane region" description="Helical" evidence="4">
    <location>
        <begin position="2619"/>
        <end position="2638"/>
    </location>
</feature>
<feature type="compositionally biased region" description="Basic and acidic residues" evidence="3">
    <location>
        <begin position="1038"/>
        <end position="1067"/>
    </location>
</feature>
<feature type="compositionally biased region" description="Basic and acidic residues" evidence="3">
    <location>
        <begin position="1617"/>
        <end position="1632"/>
    </location>
</feature>
<feature type="region of interest" description="Disordered" evidence="3">
    <location>
        <begin position="1104"/>
        <end position="1148"/>
    </location>
</feature>
<dbReference type="EMBL" id="JAMYWD010000007">
    <property type="protein sequence ID" value="KAJ4965361.1"/>
    <property type="molecule type" value="Genomic_DNA"/>
</dbReference>
<feature type="compositionally biased region" description="Basic and acidic residues" evidence="3">
    <location>
        <begin position="674"/>
        <end position="695"/>
    </location>
</feature>
<feature type="region of interest" description="Disordered" evidence="3">
    <location>
        <begin position="140"/>
        <end position="373"/>
    </location>
</feature>
<feature type="compositionally biased region" description="Basic and acidic residues" evidence="3">
    <location>
        <begin position="2511"/>
        <end position="2544"/>
    </location>
</feature>
<feature type="compositionally biased region" description="Basic and acidic residues" evidence="3">
    <location>
        <begin position="2404"/>
        <end position="2437"/>
    </location>
</feature>
<sequence length="2644" mass="300320">MELELALKITRSRDDLTTELRVTKDRAGPLFLSRETETKFVLTAYLKGFKRERIKIMINEDGTQISISGEKSIQEMVMVKWIMYKKEAEIRGFRKVFWIPDGIILDRIKAKFNEEDSILTIFMPKKTKGIQGSEIEEVKQEHFDERSETAAVLADKNPKRDDADRIGETSSQSPQISREEKSSELAPPRPVEALATTIPEWRLHKPQKSPTQQIGNEEMTRVAVEQPKHESKEHDQVSEMEKPIGPPVSPNRNQPIAQEIEDYKLDRAEKVHEEVPGIQEEDVTDGKVVPQAKDRTEGEPDEEGFAESKESAKEEASELALPERVKVSATTIPKCRKDITRPQELKVKPDGELNQSNAPDSLPSDDMLRGELPTIQSVGTEEHEIVQDKAPKCELHEQVLGPDTAEPERGLHKPETSPTQQIGNEEFPQEQMTQVAAVQPEQEPKEHDRVSEIKKPIRPPETPHQDQTKAQEIEDYELDRAEEMHEELPRIQEEVTNGEVVPQAADQTDSEPDEEGFAKSEESVKEEASEQPSEEMLRGELPTIQSEGTEEHKIPKDKAPKCELHEQVLGPDTAELEWGFHKPQTSSTQQIGTEELPPEEMTRVAAVQPEQELKEHDRVSEIKKPIGPPETPDRDQPKTQEIEDYELDRAEEVHEELPEIQEEEVTNGEVVPQAKDRTEGEPDKEGLEESDKEEASELPSEDMLRRELPTIESEGTEKHKIAEDKAPKCEPQEQVLGPDAAEPEWGLHKPQTSPTQQIGNEEFPQEQMTQVAAVQPKQEPKEHDRVSEIKKPIGPPETPYQDQTKAQEIEDYELDRAEEMLEELPRIQEEVTNGEIVPQAVDRTDREPDEGGFAKSEESDKEEASEQQSEEMLRGELPTIQSEGTEEHKIPKDKTPKCELHEQVLSPDTAEPEWGLHKPQISPTQQIGNEEFPQEQMTQFTAIRPEQELKGHDRVSEIKKPIGPTETPHRDQTKAQEIENYKLDRAEDVHEELPGIQEEEVTNGEVVPQAKDRTKGEPDEEGLEESDKEEASELPSEDMLRRELPTIESEGTEKHKIAEDKAPKCEPQEQVLGPDAAEPEWGLHKPQTSPTQQIGNEEFPQGQMTQVAAVQPKQEPKEHDRVSEIKKPIGPPETPHRDQTKAQEIEDYELDRAEEMHEELPRIQEEVTNGEIVPQAVDRTDREPDEGGFAKSEESDKEEASEQQSEEMLRGELPTIQSEGTEEHKIPKDKTPKCELHEQVLSPDTAEPEWGLHKPQTSPTQQIGNEEFPQEQMTQVTAIRPEQEPKGHDRVSEIKKPIGLTETPHRDQTKAQEIENYKLDRAEEVHEELPGIQEEEVTNGEVVPQAKDRTEGEPDEEGLEESDKEEALELPFEDMLRREIPTIQSEGTEKHKIAEDKATKCEPHEQVLGPDAAEPEWGLHKPQISPTQQIGKEEFPQEQMTQVAAVQPEQEPKEHDRVSEIKKPIGPSETPHRDQTKAQEIEDYELDRAEETHEELPRIQEEVTNGEVVPQAVDQTDREPDEGGFAKSEESDKEEASEQQSEEMLRGELPTIKSEGIEEHKIPKDKTPKCELHEQVLSPDTAEPERGLHKPQTSPTQQIGNEEFPQEQMTQVTAIRPEQEPKGHDRVSEIKKPIGPTETPHRDQTKAQEIEDYKLDRAEEVHEELLGIQEEEVTNGELVPQTKDRTDREPEEGFTKSEESDKEAASELLSEEMLRGELPTIQSEGIEKHKIPKDKAPKCELHEQWGLHKPQTSPTQQIGKEEFPQEEMTRVAAVQPEQELKEHDRVSEIKKPIGPPETPHRDQPKAQEIEDYELDRTEEVHEELPRIQEEEVTNGEVVPQAKDRTEREPDEEGFAESKESNKEEASKLALPVTVEVPATTIPKCRKDITRPKELKVEPNGELNQSNAPNSLPSEKMKHGELPIQKPEQTKEHKIPEIKAPETMAVLANKDPKRDYVQDKLQPETEVALKPMTRDDKWIRAESPKISNEEESSEVASPETLEVPTTRPEHRGITRSEELKVELDRELNQSNPPDSLPCEEMLGGEFLMLQPKQTKEHEIPRAKAPETLTVLAGKEPKRENIHEELHPETQVAPKPSTREDDDQIRETSSESPKISHEEITRPKELKVEPDGKLNKTNALDSLPSEEMLRGEFPIREPEKTKEYQISKAKAPKAMIVLSGKESKRENVQEELQPETQATPKPTTKEDYDQIRETSSESPKISHKEESSEIASPETIEVPATTILEYREENTKPEELRVEPDGEFNQLNQSNAPDSSFEEMLHGELPKLKLEETEEHEFPEAKAPEAMVVLADTDPRRHNVQEEFQTETEEPKPTIREDDDQIGETSSEKHKISLEEESSELASPGTVEVHATKKPEYSGEITRPEELKIEPAGEFYQSSAPLPSEEMLHEELPILQPKETKEHQIPEAKATDGELHERGLQNPQNPKSSPTQKIGNEALPQEEISQVVAKEPEQEPKEQDQDPKIEKSIGGAEEITDEEVVPHEEDQTEGEPDEKRFVESEEADKDKSPKEELKKSVSDRSTQTEREPDEADKEESPIAKLKKSISDRSTQTEGEPDESWHAESEEADKEEPPQGELKKSFRDQSTQTERLNSRKLPLCPGLFVGSAFLVSLIVLAIQLVRKRKKR</sequence>
<feature type="compositionally biased region" description="Basic and acidic residues" evidence="3">
    <location>
        <begin position="335"/>
        <end position="351"/>
    </location>
</feature>
<feature type="region of interest" description="Disordered" evidence="3">
    <location>
        <begin position="1766"/>
        <end position="1869"/>
    </location>
</feature>
<feature type="compositionally biased region" description="Basic and acidic residues" evidence="3">
    <location>
        <begin position="855"/>
        <end position="864"/>
    </location>
</feature>
<feature type="region of interest" description="Disordered" evidence="3">
    <location>
        <begin position="1665"/>
        <end position="1733"/>
    </location>
</feature>
<reference evidence="6" key="1">
    <citation type="journal article" date="2023" name="Plant J.">
        <title>The genome of the king protea, Protea cynaroides.</title>
        <authorList>
            <person name="Chang J."/>
            <person name="Duong T.A."/>
            <person name="Schoeman C."/>
            <person name="Ma X."/>
            <person name="Roodt D."/>
            <person name="Barker N."/>
            <person name="Li Z."/>
            <person name="Van de Peer Y."/>
            <person name="Mizrachi E."/>
        </authorList>
    </citation>
    <scope>NUCLEOTIDE SEQUENCE</scope>
    <source>
        <tissue evidence="6">Young leaves</tissue>
    </source>
</reference>
<feature type="region of interest" description="Disordered" evidence="3">
    <location>
        <begin position="2313"/>
        <end position="2610"/>
    </location>
</feature>
<feature type="compositionally biased region" description="Basic and acidic residues" evidence="3">
    <location>
        <begin position="1949"/>
        <end position="1962"/>
    </location>
</feature>
<feature type="compositionally biased region" description="Basic and acidic residues" evidence="3">
    <location>
        <begin position="1134"/>
        <end position="1148"/>
    </location>
</feature>
<feature type="compositionally biased region" description="Basic and acidic residues" evidence="3">
    <location>
        <begin position="306"/>
        <end position="326"/>
    </location>
</feature>
<feature type="domain" description="SHSP" evidence="5">
    <location>
        <begin position="21"/>
        <end position="141"/>
    </location>
</feature>
<feature type="compositionally biased region" description="Basic and acidic residues" evidence="3">
    <location>
        <begin position="2073"/>
        <end position="2086"/>
    </location>
</feature>
<protein>
    <recommendedName>
        <fullName evidence="5">SHSP domain-containing protein</fullName>
    </recommendedName>
</protein>
<dbReference type="InterPro" id="IPR008978">
    <property type="entry name" value="HSP20-like_chaperone"/>
</dbReference>
<feature type="compositionally biased region" description="Basic and acidic residues" evidence="3">
    <location>
        <begin position="226"/>
        <end position="242"/>
    </location>
</feature>
<keyword evidence="7" id="KW-1185">Reference proteome</keyword>
<feature type="compositionally biased region" description="Basic and acidic residues" evidence="3">
    <location>
        <begin position="1639"/>
        <end position="1650"/>
    </location>
</feature>
<dbReference type="Pfam" id="PF00011">
    <property type="entry name" value="HSP20"/>
    <property type="match status" value="1"/>
</dbReference>
<feature type="compositionally biased region" description="Basic and acidic residues" evidence="3">
    <location>
        <begin position="1778"/>
        <end position="1791"/>
    </location>
</feature>
<dbReference type="OrthoDB" id="1920188at2759"/>
<feature type="compositionally biased region" description="Basic and acidic residues" evidence="3">
    <location>
        <begin position="2243"/>
        <end position="2258"/>
    </location>
</feature>
<feature type="compositionally biased region" description="Basic and acidic residues" evidence="3">
    <location>
        <begin position="442"/>
        <end position="455"/>
    </location>
</feature>
<evidence type="ECO:0000259" key="5">
    <source>
        <dbReference type="PROSITE" id="PS01031"/>
    </source>
</evidence>
<feature type="compositionally biased region" description="Polar residues" evidence="3">
    <location>
        <begin position="2439"/>
        <end position="2452"/>
    </location>
</feature>
<feature type="compositionally biased region" description="Polar residues" evidence="3">
    <location>
        <begin position="1591"/>
        <end position="1600"/>
    </location>
</feature>
<feature type="compositionally biased region" description="Polar residues" evidence="3">
    <location>
        <begin position="750"/>
        <end position="759"/>
    </location>
</feature>
<feature type="compositionally biased region" description="Basic and acidic residues" evidence="3">
    <location>
        <begin position="1191"/>
        <end position="1200"/>
    </location>
</feature>
<feature type="compositionally biased region" description="Basic and acidic residues" evidence="3">
    <location>
        <begin position="461"/>
        <end position="493"/>
    </location>
</feature>
<feature type="region of interest" description="Disordered" evidence="3">
    <location>
        <begin position="945"/>
        <end position="1068"/>
    </location>
</feature>
<feature type="compositionally biased region" description="Acidic residues" evidence="3">
    <location>
        <begin position="1018"/>
        <end position="1036"/>
    </location>
</feature>
<feature type="compositionally biased region" description="Basic and acidic residues" evidence="3">
    <location>
        <begin position="1798"/>
        <end position="1829"/>
    </location>
</feature>
<feature type="compositionally biased region" description="Basic and acidic residues" evidence="3">
    <location>
        <begin position="945"/>
        <end position="960"/>
    </location>
</feature>
<dbReference type="Proteomes" id="UP001141806">
    <property type="component" value="Unassembled WGS sequence"/>
</dbReference>
<feature type="region of interest" description="Disordered" evidence="3">
    <location>
        <begin position="1077"/>
        <end position="1096"/>
    </location>
</feature>
<feature type="compositionally biased region" description="Polar residues" evidence="3">
    <location>
        <begin position="1901"/>
        <end position="1912"/>
    </location>
</feature>
<feature type="compositionally biased region" description="Polar residues" evidence="3">
    <location>
        <begin position="1086"/>
        <end position="1095"/>
    </location>
</feature>
<feature type="compositionally biased region" description="Basic and acidic residues" evidence="3">
    <location>
        <begin position="2145"/>
        <end position="2163"/>
    </location>
</feature>
<feature type="compositionally biased region" description="Basic and acidic residues" evidence="3">
    <location>
        <begin position="1682"/>
        <end position="1705"/>
    </location>
</feature>
<feature type="compositionally biased region" description="Basic and acidic residues" evidence="3">
    <location>
        <begin position="156"/>
        <end position="167"/>
    </location>
</feature>
<dbReference type="SUPFAM" id="SSF49764">
    <property type="entry name" value="HSP20-like chaperones"/>
    <property type="match status" value="1"/>
</dbReference>
<comment type="caution">
    <text evidence="6">The sequence shown here is derived from an EMBL/GenBank/DDBJ whole genome shotgun (WGS) entry which is preliminary data.</text>
</comment>
<feature type="compositionally biased region" description="Basic and acidic residues" evidence="3">
    <location>
        <begin position="1303"/>
        <end position="1329"/>
    </location>
</feature>